<dbReference type="HOGENOM" id="CLU_454654_0_0_2"/>
<keyword evidence="1" id="KW-0472">Membrane</keyword>
<evidence type="ECO:0000313" key="2">
    <source>
        <dbReference type="EMBL" id="ERG92793.1"/>
    </source>
</evidence>
<keyword evidence="1" id="KW-0812">Transmembrane</keyword>
<proteinExistence type="predicted"/>
<gene>
    <name evidence="2" type="ORF">J07HQW1_02841</name>
</gene>
<dbReference type="AlphaFoldDB" id="U1N8E3"/>
<dbReference type="Gene3D" id="2.160.20.80">
    <property type="entry name" value="E3 ubiquitin-protein ligase SopA"/>
    <property type="match status" value="2"/>
</dbReference>
<organism evidence="2 3">
    <name type="scientific">Haloquadratum walsbyi J07HQW1</name>
    <dbReference type="NCBI Taxonomy" id="1238424"/>
    <lineage>
        <taxon>Archaea</taxon>
        <taxon>Methanobacteriati</taxon>
        <taxon>Methanobacteriota</taxon>
        <taxon>Stenosarchaea group</taxon>
        <taxon>Halobacteria</taxon>
        <taxon>Halobacteriales</taxon>
        <taxon>Haloferacaceae</taxon>
        <taxon>Haloquadratum</taxon>
    </lineage>
</organism>
<feature type="transmembrane region" description="Helical" evidence="1">
    <location>
        <begin position="576"/>
        <end position="598"/>
    </location>
</feature>
<dbReference type="SUPFAM" id="SSF141571">
    <property type="entry name" value="Pentapeptide repeat-like"/>
    <property type="match status" value="1"/>
</dbReference>
<name>U1N8E3_9EURY</name>
<reference evidence="2 3" key="1">
    <citation type="journal article" date="2013" name="PLoS ONE">
        <title>Assembly-driven community genomics of a hypersaline microbial ecosystem.</title>
        <authorList>
            <person name="Podell S."/>
            <person name="Ugalde J.A."/>
            <person name="Narasingarao P."/>
            <person name="Banfield J.F."/>
            <person name="Heidelberg K.B."/>
            <person name="Allen E.E."/>
        </authorList>
    </citation>
    <scope>NUCLEOTIDE SEQUENCE [LARGE SCALE GENOMIC DNA]</scope>
    <source>
        <strain evidence="3">J07HQW1</strain>
    </source>
</reference>
<evidence type="ECO:0008006" key="4">
    <source>
        <dbReference type="Google" id="ProtNLM"/>
    </source>
</evidence>
<evidence type="ECO:0000313" key="3">
    <source>
        <dbReference type="Proteomes" id="UP000030649"/>
    </source>
</evidence>
<dbReference type="Proteomes" id="UP000030649">
    <property type="component" value="Unassembled WGS sequence"/>
</dbReference>
<accession>U1N8E3</accession>
<sequence>MVTAGSSGRECSYSHDISGELFDDIAGETWSCPHEYTDSSDYCPVHRSSASAQEVRSFITNACERDDAGRAETQFFGAECSALELGHTVLDDSSLFPVDFRDAIFGGVSMKKSRIRRPITLAGATIRGPLNCKQAVFEQEFDIHGAVIDRDATFEFARFDNWCTVSDTRFKEATFNGAVLSRGIDAAGVHFRGHSEFVNTNFEQLTNFRGATFVERADFDGPEFFLDARFDQSVFYGPAFFETTKFHQVGVFRNAEFNGPVSFRNCLVVGRGSFQNAKFGDAALFPGIKFESVATFNGAKFHKGVDLRKASISQLRFKPLVVKPAASPVRFSGAHIGGGVLQVPDSGASEVQLRNATLGDVKLHSSKTELVLDSFGLEDVRYEGFSFDGLEQELPDSGGRLELVESGGHRGWWQSALSILPGRRRQLQSKSDGNDDLENSMLVRTYRKAKNGADRVGESKASSYLFRKEMKYRRKGHLETVHDPEASGTRRLTAGFRWISNAALYVTAGYGERPSWTVVSSVVSILLFAGAYTALGVYTGDASAAESLLFSAQSFVTFIVGGGPEATGFGVELLSVLQGFTGAFLVAVFVFTLTRTVYR</sequence>
<dbReference type="STRING" id="1238424.J07HQW1_02841"/>
<protein>
    <recommendedName>
        <fullName evidence="4">Potassium channel domain-containing protein</fullName>
    </recommendedName>
</protein>
<feature type="transmembrane region" description="Helical" evidence="1">
    <location>
        <begin position="547"/>
        <end position="564"/>
    </location>
</feature>
<keyword evidence="1" id="KW-1133">Transmembrane helix</keyword>
<evidence type="ECO:0000256" key="1">
    <source>
        <dbReference type="SAM" id="Phobius"/>
    </source>
</evidence>
<dbReference type="EMBL" id="KE356560">
    <property type="protein sequence ID" value="ERG92793.1"/>
    <property type="molecule type" value="Genomic_DNA"/>
</dbReference>
<feature type="transmembrane region" description="Helical" evidence="1">
    <location>
        <begin position="516"/>
        <end position="535"/>
    </location>
</feature>